<dbReference type="OrthoDB" id="6120657at2759"/>
<protein>
    <submittedName>
        <fullName evidence="1">Uncharacterized protein</fullName>
    </submittedName>
</protein>
<organism evidence="1 2">
    <name type="scientific">Magallana gigas</name>
    <name type="common">Pacific oyster</name>
    <name type="synonym">Crassostrea gigas</name>
    <dbReference type="NCBI Taxonomy" id="29159"/>
    <lineage>
        <taxon>Eukaryota</taxon>
        <taxon>Metazoa</taxon>
        <taxon>Spiralia</taxon>
        <taxon>Lophotrochozoa</taxon>
        <taxon>Mollusca</taxon>
        <taxon>Bivalvia</taxon>
        <taxon>Autobranchia</taxon>
        <taxon>Pteriomorphia</taxon>
        <taxon>Ostreida</taxon>
        <taxon>Ostreoidea</taxon>
        <taxon>Ostreidae</taxon>
        <taxon>Magallana</taxon>
    </lineage>
</organism>
<evidence type="ECO:0000313" key="2">
    <source>
        <dbReference type="Proteomes" id="UP000005408"/>
    </source>
</evidence>
<sequence length="130" mass="15105">MDPVVPSGIGRDVYYILSLHDRALLQTIQLNDYREKLTTKARNFMLIGNRGRALLLMKRRCVADGMKHMYSLYRQRKCQQLVSALSLTIPSLRENAIIPDMEPETRHEELQVEKYAQTMMIAQCSFSRVD</sequence>
<evidence type="ECO:0000313" key="1">
    <source>
        <dbReference type="EnsemblMetazoa" id="G24621.1:cds"/>
    </source>
</evidence>
<proteinExistence type="predicted"/>
<keyword evidence="2" id="KW-1185">Reference proteome</keyword>
<dbReference type="EnsemblMetazoa" id="G24621.1">
    <property type="protein sequence ID" value="G24621.1:cds"/>
    <property type="gene ID" value="G24621"/>
</dbReference>
<accession>A0A8W8KQH2</accession>
<dbReference type="Proteomes" id="UP000005408">
    <property type="component" value="Unassembled WGS sequence"/>
</dbReference>
<name>A0A8W8KQH2_MAGGI</name>
<dbReference type="AlphaFoldDB" id="A0A8W8KQH2"/>
<reference evidence="1" key="1">
    <citation type="submission" date="2022-08" db="UniProtKB">
        <authorList>
            <consortium name="EnsemblMetazoa"/>
        </authorList>
    </citation>
    <scope>IDENTIFICATION</scope>
    <source>
        <strain evidence="1">05x7-T-G4-1.051#20</strain>
    </source>
</reference>